<accession>A0A6M3LSZ3</accession>
<organism evidence="1">
    <name type="scientific">viral metagenome</name>
    <dbReference type="NCBI Taxonomy" id="1070528"/>
    <lineage>
        <taxon>unclassified sequences</taxon>
        <taxon>metagenomes</taxon>
        <taxon>organismal metagenomes</taxon>
    </lineage>
</organism>
<evidence type="ECO:0000313" key="1">
    <source>
        <dbReference type="EMBL" id="QJA96604.1"/>
    </source>
</evidence>
<reference evidence="1" key="1">
    <citation type="submission" date="2020-03" db="EMBL/GenBank/DDBJ databases">
        <title>The deep terrestrial virosphere.</title>
        <authorList>
            <person name="Holmfeldt K."/>
            <person name="Nilsson E."/>
            <person name="Simone D."/>
            <person name="Lopez-Fernandez M."/>
            <person name="Wu X."/>
            <person name="de Brujin I."/>
            <person name="Lundin D."/>
            <person name="Andersson A."/>
            <person name="Bertilsson S."/>
            <person name="Dopson M."/>
        </authorList>
    </citation>
    <scope>NUCLEOTIDE SEQUENCE</scope>
    <source>
        <strain evidence="1">MM415B07875</strain>
    </source>
</reference>
<dbReference type="AlphaFoldDB" id="A0A6M3LSZ3"/>
<dbReference type="PROSITE" id="PS51257">
    <property type="entry name" value="PROKAR_LIPOPROTEIN"/>
    <property type="match status" value="1"/>
</dbReference>
<evidence type="ECO:0008006" key="2">
    <source>
        <dbReference type="Google" id="ProtNLM"/>
    </source>
</evidence>
<dbReference type="EMBL" id="MT143416">
    <property type="protein sequence ID" value="QJA96604.1"/>
    <property type="molecule type" value="Genomic_DNA"/>
</dbReference>
<sequence>MKAIILIVALAMAACSSVPKTGNEHPVQYQVRIDMRTCHLDDAERDTLLCWEEAQVKWPVTDLEIKKGGKGWARMAQRAVVIDCLEQKGYRIQPKGEPNWF</sequence>
<name>A0A6M3LSZ3_9ZZZZ</name>
<protein>
    <recommendedName>
        <fullName evidence="2">Lipoprotein</fullName>
    </recommendedName>
</protein>
<gene>
    <name evidence="1" type="ORF">MM415B07875_0006</name>
</gene>
<proteinExistence type="predicted"/>